<dbReference type="SUPFAM" id="SSF55874">
    <property type="entry name" value="ATPase domain of HSP90 chaperone/DNA topoisomerase II/histidine kinase"/>
    <property type="match status" value="1"/>
</dbReference>
<evidence type="ECO:0000259" key="12">
    <source>
        <dbReference type="PROSITE" id="PS50109"/>
    </source>
</evidence>
<dbReference type="Gene3D" id="3.30.565.10">
    <property type="entry name" value="Histidine kinase-like ATPase, C-terminal domain"/>
    <property type="match status" value="1"/>
</dbReference>
<dbReference type="RefSeq" id="WP_161803197.1">
    <property type="nucleotide sequence ID" value="NZ_LHUR01000012.1"/>
</dbReference>
<keyword evidence="8" id="KW-0067">ATP-binding</keyword>
<evidence type="ECO:0000256" key="11">
    <source>
        <dbReference type="PROSITE-ProRule" id="PRU00169"/>
    </source>
</evidence>
<evidence type="ECO:0000256" key="1">
    <source>
        <dbReference type="ARBA" id="ARBA00000085"/>
    </source>
</evidence>
<dbReference type="InterPro" id="IPR001789">
    <property type="entry name" value="Sig_transdc_resp-reg_receiver"/>
</dbReference>
<dbReference type="PRINTS" id="PR00344">
    <property type="entry name" value="BCTRLSENSOR"/>
</dbReference>
<dbReference type="InterPro" id="IPR003661">
    <property type="entry name" value="HisK_dim/P_dom"/>
</dbReference>
<dbReference type="CDD" id="cd17546">
    <property type="entry name" value="REC_hyHK_CKI1_RcsC-like"/>
    <property type="match status" value="1"/>
</dbReference>
<dbReference type="InterPro" id="IPR013656">
    <property type="entry name" value="PAS_4"/>
</dbReference>
<dbReference type="STRING" id="36844.SAMN04488501_103102"/>
<feature type="modified residue" description="4-aspartylphosphate" evidence="11">
    <location>
        <position position="674"/>
    </location>
</feature>
<protein>
    <recommendedName>
        <fullName evidence="3">Stage 0 sporulation protein A homolog</fullName>
        <ecNumber evidence="2">2.7.13.3</ecNumber>
    </recommendedName>
</protein>
<comment type="catalytic activity">
    <reaction evidence="1">
        <text>ATP + protein L-histidine = ADP + protein N-phospho-L-histidine.</text>
        <dbReference type="EC" id="2.7.13.3"/>
    </reaction>
</comment>
<dbReference type="PANTHER" id="PTHR43065">
    <property type="entry name" value="SENSOR HISTIDINE KINASE"/>
    <property type="match status" value="1"/>
</dbReference>
<dbReference type="InterPro" id="IPR036890">
    <property type="entry name" value="HATPase_C_sf"/>
</dbReference>
<feature type="domain" description="Response regulatory" evidence="13">
    <location>
        <begin position="620"/>
        <end position="740"/>
    </location>
</feature>
<dbReference type="CDD" id="cd00130">
    <property type="entry name" value="PAS"/>
    <property type="match status" value="2"/>
</dbReference>
<comment type="caution">
    <text evidence="15">The sequence shown here is derived from an EMBL/GenBank/DDBJ whole genome shotgun (WGS) entry which is preliminary data.</text>
</comment>
<sequence length="743" mass="84520">MIDTTNLDILQQLPMPLIVIDESFKINCMNLSFKNLLRKLGLNISDSDDDFILISRDLNFYNDLKTFMENEQLKLILEKKFSYYEKVLYFKIEFIKVNNSFYDSQSITIILEDITEYKKFQLSLIKKEEQLSYILNSIPIMMFVLDKDNNILFWNKECENITGYSQKEAISLKNIAYLLYPDIDYRKQLFNKCITLGDNFKDVESNIVCKDGSEKTITWFSASFDFNISNWHSIRFGLNITNRKYVEKCLLNKTSEFELIFKALPDLYFRLDKNGTYLDCKVEDQKELYLPKEKFIGKTIQEVMPPEVALKFKSAIIKALKTNSLVIVEYQLEVKGEIKFYEARFLPLSKDEVIVVVRNITKRKQSDEELLKIEKLNSIGTLAGGVAHDFNNILTIILGNISMLKTYSHCEDKVFKKFVDIEKTVFQAKNLTKQLLTFAKGNKPIKKVTYINNLIRETVDLSLSGSNVICNLSISKDLSPVEIDIGQISQVINNLVINACQAMPNGGTIHITGRNIHLTDNDVLGLKAGNYVKISVKDQGYGINEDNLLKIFDPYFTTKKTGNGLGLTSSYSIIQKHNGKIQVKSKIGKGTIFQIYLPACNSIPIEIEETKSIISIGSRKILVMDDEPEIRDVLDCMLKHLGYIVELSKDGQEAIQLYKEAKLSKAPFDAVIMDLTIPGGMGGKETIKHLLEIDPCIKAIVSSGYYSGGVIGDYKRHGFKGVINKPYTIEELSNSLNNVLSSC</sequence>
<dbReference type="InterPro" id="IPR036097">
    <property type="entry name" value="HisK_dim/P_sf"/>
</dbReference>
<proteinExistence type="predicted"/>
<dbReference type="Pfam" id="PF02518">
    <property type="entry name" value="HATPase_c"/>
    <property type="match status" value="1"/>
</dbReference>
<dbReference type="InterPro" id="IPR005467">
    <property type="entry name" value="His_kinase_dom"/>
</dbReference>
<accession>A0A0L6ZCR2</accession>
<dbReference type="AlphaFoldDB" id="A0A0L6ZCR2"/>
<keyword evidence="5" id="KW-0808">Transferase</keyword>
<dbReference type="GO" id="GO:0005524">
    <property type="term" value="F:ATP binding"/>
    <property type="evidence" value="ECO:0007669"/>
    <property type="project" value="UniProtKB-KW"/>
</dbReference>
<dbReference type="EMBL" id="LHUR01000012">
    <property type="protein sequence ID" value="KOA20755.1"/>
    <property type="molecule type" value="Genomic_DNA"/>
</dbReference>
<dbReference type="CDD" id="cd00082">
    <property type="entry name" value="HisKA"/>
    <property type="match status" value="1"/>
</dbReference>
<dbReference type="InterPro" id="IPR013767">
    <property type="entry name" value="PAS_fold"/>
</dbReference>
<dbReference type="InterPro" id="IPR035965">
    <property type="entry name" value="PAS-like_dom_sf"/>
</dbReference>
<reference evidence="16" key="1">
    <citation type="submission" date="2015-08" db="EMBL/GenBank/DDBJ databases">
        <title>Genome sequence of the strict anaerobe Clostridium homopropionicum LuHBu1 (DSM 5847T).</title>
        <authorList>
            <person name="Poehlein A."/>
            <person name="Beck M."/>
            <person name="Schiel-Bengelsdorf B."/>
            <person name="Bengelsdorf F.R."/>
            <person name="Daniel R."/>
            <person name="Duerre P."/>
        </authorList>
    </citation>
    <scope>NUCLEOTIDE SEQUENCE [LARGE SCALE GENOMIC DNA]</scope>
    <source>
        <strain evidence="16">DSM 5847</strain>
    </source>
</reference>
<name>A0A0L6ZCR2_9CLOT</name>
<evidence type="ECO:0000313" key="15">
    <source>
        <dbReference type="EMBL" id="KOA20755.1"/>
    </source>
</evidence>
<dbReference type="SUPFAM" id="SSF55785">
    <property type="entry name" value="PYP-like sensor domain (PAS domain)"/>
    <property type="match status" value="2"/>
</dbReference>
<evidence type="ECO:0000256" key="8">
    <source>
        <dbReference type="ARBA" id="ARBA00022840"/>
    </source>
</evidence>
<dbReference type="SMART" id="SM00448">
    <property type="entry name" value="REC"/>
    <property type="match status" value="1"/>
</dbReference>
<evidence type="ECO:0000256" key="10">
    <source>
        <dbReference type="ARBA" id="ARBA00024867"/>
    </source>
</evidence>
<dbReference type="SMART" id="SM00388">
    <property type="entry name" value="HisKA"/>
    <property type="match status" value="1"/>
</dbReference>
<dbReference type="Pfam" id="PF08448">
    <property type="entry name" value="PAS_4"/>
    <property type="match status" value="1"/>
</dbReference>
<gene>
    <name evidence="15" type="ORF">CLHOM_08970</name>
</gene>
<evidence type="ECO:0000256" key="3">
    <source>
        <dbReference type="ARBA" id="ARBA00018672"/>
    </source>
</evidence>
<evidence type="ECO:0000256" key="2">
    <source>
        <dbReference type="ARBA" id="ARBA00012438"/>
    </source>
</evidence>
<keyword evidence="4 11" id="KW-0597">Phosphoprotein</keyword>
<dbReference type="SUPFAM" id="SSF52172">
    <property type="entry name" value="CheY-like"/>
    <property type="match status" value="1"/>
</dbReference>
<evidence type="ECO:0000259" key="14">
    <source>
        <dbReference type="PROSITE" id="PS50112"/>
    </source>
</evidence>
<dbReference type="PANTHER" id="PTHR43065:SF42">
    <property type="entry name" value="TWO-COMPONENT SENSOR PPRA"/>
    <property type="match status" value="1"/>
</dbReference>
<dbReference type="Proteomes" id="UP000037043">
    <property type="component" value="Unassembled WGS sequence"/>
</dbReference>
<feature type="domain" description="PAS" evidence="14">
    <location>
        <begin position="127"/>
        <end position="182"/>
    </location>
</feature>
<dbReference type="PROSITE" id="PS50110">
    <property type="entry name" value="RESPONSE_REGULATORY"/>
    <property type="match status" value="1"/>
</dbReference>
<evidence type="ECO:0000256" key="6">
    <source>
        <dbReference type="ARBA" id="ARBA00022741"/>
    </source>
</evidence>
<dbReference type="InterPro" id="IPR000014">
    <property type="entry name" value="PAS"/>
</dbReference>
<dbReference type="Pfam" id="PF00072">
    <property type="entry name" value="Response_reg"/>
    <property type="match status" value="1"/>
</dbReference>
<evidence type="ECO:0000256" key="5">
    <source>
        <dbReference type="ARBA" id="ARBA00022679"/>
    </source>
</evidence>
<evidence type="ECO:0000313" key="16">
    <source>
        <dbReference type="Proteomes" id="UP000037043"/>
    </source>
</evidence>
<dbReference type="Gene3D" id="3.40.50.2300">
    <property type="match status" value="1"/>
</dbReference>
<dbReference type="Gene3D" id="3.30.450.20">
    <property type="entry name" value="PAS domain"/>
    <property type="match status" value="2"/>
</dbReference>
<evidence type="ECO:0000256" key="4">
    <source>
        <dbReference type="ARBA" id="ARBA00022553"/>
    </source>
</evidence>
<keyword evidence="6" id="KW-0547">Nucleotide-binding</keyword>
<dbReference type="GO" id="GO:0000155">
    <property type="term" value="F:phosphorelay sensor kinase activity"/>
    <property type="evidence" value="ECO:0007669"/>
    <property type="project" value="InterPro"/>
</dbReference>
<evidence type="ECO:0000256" key="7">
    <source>
        <dbReference type="ARBA" id="ARBA00022777"/>
    </source>
</evidence>
<dbReference type="InterPro" id="IPR004358">
    <property type="entry name" value="Sig_transdc_His_kin-like_C"/>
</dbReference>
<dbReference type="EC" id="2.7.13.3" evidence="2"/>
<dbReference type="Gene3D" id="1.10.287.130">
    <property type="match status" value="1"/>
</dbReference>
<keyword evidence="9" id="KW-0902">Two-component regulatory system</keyword>
<dbReference type="SUPFAM" id="SSF47384">
    <property type="entry name" value="Homodimeric domain of signal transducing histidine kinase"/>
    <property type="match status" value="1"/>
</dbReference>
<comment type="function">
    <text evidence="10">May play the central regulatory role in sporulation. It may be an element of the effector pathway responsible for the activation of sporulation genes in response to nutritional stress. Spo0A may act in concert with spo0H (a sigma factor) to control the expression of some genes that are critical to the sporulation process.</text>
</comment>
<organism evidence="15 16">
    <name type="scientific">Clostridium homopropionicum DSM 5847</name>
    <dbReference type="NCBI Taxonomy" id="1121318"/>
    <lineage>
        <taxon>Bacteria</taxon>
        <taxon>Bacillati</taxon>
        <taxon>Bacillota</taxon>
        <taxon>Clostridia</taxon>
        <taxon>Eubacteriales</taxon>
        <taxon>Clostridiaceae</taxon>
        <taxon>Clostridium</taxon>
    </lineage>
</organism>
<dbReference type="InterPro" id="IPR011006">
    <property type="entry name" value="CheY-like_superfamily"/>
</dbReference>
<evidence type="ECO:0000259" key="13">
    <source>
        <dbReference type="PROSITE" id="PS50110"/>
    </source>
</evidence>
<dbReference type="InterPro" id="IPR003594">
    <property type="entry name" value="HATPase_dom"/>
</dbReference>
<dbReference type="PATRIC" id="fig|1121318.3.peg.902"/>
<dbReference type="GO" id="GO:0006355">
    <property type="term" value="P:regulation of DNA-templated transcription"/>
    <property type="evidence" value="ECO:0007669"/>
    <property type="project" value="InterPro"/>
</dbReference>
<dbReference type="PROSITE" id="PS50109">
    <property type="entry name" value="HIS_KIN"/>
    <property type="match status" value="1"/>
</dbReference>
<feature type="domain" description="Histidine kinase" evidence="12">
    <location>
        <begin position="385"/>
        <end position="601"/>
    </location>
</feature>
<keyword evidence="16" id="KW-1185">Reference proteome</keyword>
<dbReference type="PROSITE" id="PS50112">
    <property type="entry name" value="PAS"/>
    <property type="match status" value="1"/>
</dbReference>
<keyword evidence="7" id="KW-0418">Kinase</keyword>
<dbReference type="SMART" id="SM00091">
    <property type="entry name" value="PAS"/>
    <property type="match status" value="3"/>
</dbReference>
<dbReference type="NCBIfam" id="TIGR00229">
    <property type="entry name" value="sensory_box"/>
    <property type="match status" value="1"/>
</dbReference>
<dbReference type="Pfam" id="PF00989">
    <property type="entry name" value="PAS"/>
    <property type="match status" value="1"/>
</dbReference>
<evidence type="ECO:0000256" key="9">
    <source>
        <dbReference type="ARBA" id="ARBA00023012"/>
    </source>
</evidence>
<dbReference type="SMART" id="SM00387">
    <property type="entry name" value="HATPase_c"/>
    <property type="match status" value="1"/>
</dbReference>